<comment type="catalytic activity">
    <reaction evidence="1">
        <text>a 2'-deoxyribonucleoside 5'-phosphate + H2O = a 2'-deoxyribonucleoside + phosphate</text>
        <dbReference type="Rhea" id="RHEA:36167"/>
        <dbReference type="ChEBI" id="CHEBI:15377"/>
        <dbReference type="ChEBI" id="CHEBI:18274"/>
        <dbReference type="ChEBI" id="CHEBI:43474"/>
        <dbReference type="ChEBI" id="CHEBI:65317"/>
        <dbReference type="EC" id="3.1.3.89"/>
    </reaction>
</comment>
<evidence type="ECO:0000313" key="9">
    <source>
        <dbReference type="EMBL" id="PIP86896.1"/>
    </source>
</evidence>
<reference evidence="9 10" key="1">
    <citation type="submission" date="2017-09" db="EMBL/GenBank/DDBJ databases">
        <title>Depth-based differentiation of microbial function through sediment-hosted aquifers and enrichment of novel symbionts in the deep terrestrial subsurface.</title>
        <authorList>
            <person name="Probst A.J."/>
            <person name="Ladd B."/>
            <person name="Jarett J.K."/>
            <person name="Geller-Mcgrath D.E."/>
            <person name="Sieber C.M."/>
            <person name="Emerson J.B."/>
            <person name="Anantharaman K."/>
            <person name="Thomas B.C."/>
            <person name="Malmstrom R."/>
            <person name="Stieglmeier M."/>
            <person name="Klingl A."/>
            <person name="Woyke T."/>
            <person name="Ryan C.M."/>
            <person name="Banfield J.F."/>
        </authorList>
    </citation>
    <scope>NUCLEOTIDE SEQUENCE [LARGE SCALE GENOMIC DNA]</scope>
    <source>
        <strain evidence="9">CG22_combo_CG10-13_8_21_14_all_36_13</strain>
    </source>
</reference>
<dbReference type="PANTHER" id="PTHR11845">
    <property type="entry name" value="5'-DEOXYNUCLEOTIDASE HDDC2"/>
    <property type="match status" value="1"/>
</dbReference>
<gene>
    <name evidence="9" type="ORF">COW81_03135</name>
</gene>
<keyword evidence="7 9" id="KW-0378">Hydrolase</keyword>
<dbReference type="Gene3D" id="1.10.3210.10">
    <property type="entry name" value="Hypothetical protein af1432"/>
    <property type="match status" value="1"/>
</dbReference>
<dbReference type="CDD" id="cd00077">
    <property type="entry name" value="HDc"/>
    <property type="match status" value="1"/>
</dbReference>
<comment type="cofactor">
    <cofactor evidence="2">
        <name>Mn(2+)</name>
        <dbReference type="ChEBI" id="CHEBI:29035"/>
    </cofactor>
</comment>
<comment type="caution">
    <text evidence="9">The sequence shown here is derived from an EMBL/GenBank/DDBJ whole genome shotgun (WGS) entry which is preliminary data.</text>
</comment>
<dbReference type="Proteomes" id="UP000231143">
    <property type="component" value="Unassembled WGS sequence"/>
</dbReference>
<evidence type="ECO:0000256" key="2">
    <source>
        <dbReference type="ARBA" id="ARBA00001936"/>
    </source>
</evidence>
<dbReference type="Pfam" id="PF13023">
    <property type="entry name" value="HD_3"/>
    <property type="match status" value="1"/>
</dbReference>
<dbReference type="SMART" id="SM00471">
    <property type="entry name" value="HDc"/>
    <property type="match status" value="1"/>
</dbReference>
<dbReference type="AlphaFoldDB" id="A0A2H0DXJ5"/>
<keyword evidence="6" id="KW-0479">Metal-binding</keyword>
<evidence type="ECO:0000256" key="3">
    <source>
        <dbReference type="ARBA" id="ARBA00001941"/>
    </source>
</evidence>
<accession>A0A2H0DXJ5</accession>
<comment type="cofactor">
    <cofactor evidence="3">
        <name>Co(2+)</name>
        <dbReference type="ChEBI" id="CHEBI:48828"/>
    </cofactor>
</comment>
<evidence type="ECO:0000259" key="8">
    <source>
        <dbReference type="SMART" id="SM00471"/>
    </source>
</evidence>
<dbReference type="GO" id="GO:0046872">
    <property type="term" value="F:metal ion binding"/>
    <property type="evidence" value="ECO:0007669"/>
    <property type="project" value="UniProtKB-KW"/>
</dbReference>
<dbReference type="GO" id="GO:0002953">
    <property type="term" value="F:5'-deoxynucleotidase activity"/>
    <property type="evidence" value="ECO:0007669"/>
    <property type="project" value="UniProtKB-EC"/>
</dbReference>
<evidence type="ECO:0000256" key="5">
    <source>
        <dbReference type="ARBA" id="ARBA00012964"/>
    </source>
</evidence>
<evidence type="ECO:0000313" key="10">
    <source>
        <dbReference type="Proteomes" id="UP000231143"/>
    </source>
</evidence>
<dbReference type="SUPFAM" id="SSF109604">
    <property type="entry name" value="HD-domain/PDEase-like"/>
    <property type="match status" value="1"/>
</dbReference>
<dbReference type="InterPro" id="IPR006674">
    <property type="entry name" value="HD_domain"/>
</dbReference>
<evidence type="ECO:0000256" key="1">
    <source>
        <dbReference type="ARBA" id="ARBA00001638"/>
    </source>
</evidence>
<protein>
    <recommendedName>
        <fullName evidence="5">5'-deoxynucleotidase</fullName>
        <ecNumber evidence="5">3.1.3.89</ecNumber>
    </recommendedName>
</protein>
<evidence type="ECO:0000256" key="4">
    <source>
        <dbReference type="ARBA" id="ARBA00011738"/>
    </source>
</evidence>
<dbReference type="InterPro" id="IPR003607">
    <property type="entry name" value="HD/PDEase_dom"/>
</dbReference>
<organism evidence="9 10">
    <name type="scientific">Candidatus Campbellbacteria bacterium CG22_combo_CG10-13_8_21_14_all_36_13</name>
    <dbReference type="NCBI Taxonomy" id="1974529"/>
    <lineage>
        <taxon>Bacteria</taxon>
        <taxon>Candidatus Campbelliibacteriota</taxon>
    </lineage>
</organism>
<comment type="subunit">
    <text evidence="4">Homodimer.</text>
</comment>
<name>A0A2H0DXJ5_9BACT</name>
<dbReference type="PANTHER" id="PTHR11845:SF13">
    <property type="entry name" value="5'-DEOXYNUCLEOTIDASE HDDC2"/>
    <property type="match status" value="1"/>
</dbReference>
<dbReference type="EC" id="3.1.3.89" evidence="5"/>
<dbReference type="EMBL" id="PCTT01000042">
    <property type="protein sequence ID" value="PIP86896.1"/>
    <property type="molecule type" value="Genomic_DNA"/>
</dbReference>
<evidence type="ECO:0000256" key="6">
    <source>
        <dbReference type="ARBA" id="ARBA00022723"/>
    </source>
</evidence>
<proteinExistence type="predicted"/>
<dbReference type="GO" id="GO:0005737">
    <property type="term" value="C:cytoplasm"/>
    <property type="evidence" value="ECO:0007669"/>
    <property type="project" value="TreeGrafter"/>
</dbReference>
<dbReference type="InterPro" id="IPR039356">
    <property type="entry name" value="YfbR/HDDC2"/>
</dbReference>
<feature type="domain" description="HD/PDEase" evidence="8">
    <location>
        <begin position="34"/>
        <end position="144"/>
    </location>
</feature>
<evidence type="ECO:0000256" key="7">
    <source>
        <dbReference type="ARBA" id="ARBA00022801"/>
    </source>
</evidence>
<sequence length="200" mass="23391">MENNNSRIAQFLFEVGTMRKVARMHRQVLFTYDMSDNIATHTFRVAIIGFFLAKLAGADWKTVVMMCLLHDMGEARTNDHNWVHKRYVSEDSDKVLDEQLGSLPFSDLFDIATEYEKRESLEAILAKDADSLDQLLLLREYAWQGNREAQIWLDGKTTPRPYAQLDRLKTDWAKDLGRAIYEENPSSWWDNLHTNVRRSF</sequence>